<dbReference type="Gene3D" id="3.30.240.20">
    <property type="entry name" value="bsu07140 like domains"/>
    <property type="match status" value="1"/>
</dbReference>
<dbReference type="OrthoDB" id="8617494at2"/>
<keyword evidence="5 7" id="KW-1133">Transmembrane helix</keyword>
<dbReference type="Pfam" id="PF04239">
    <property type="entry name" value="DUF421"/>
    <property type="match status" value="1"/>
</dbReference>
<accession>A0A1X1YNM2</accession>
<evidence type="ECO:0000256" key="6">
    <source>
        <dbReference type="ARBA" id="ARBA00023136"/>
    </source>
</evidence>
<proteinExistence type="inferred from homology"/>
<evidence type="ECO:0000256" key="5">
    <source>
        <dbReference type="ARBA" id="ARBA00022989"/>
    </source>
</evidence>
<feature type="transmembrane region" description="Helical" evidence="7">
    <location>
        <begin position="71"/>
        <end position="89"/>
    </location>
</feature>
<keyword evidence="6 7" id="KW-0472">Membrane</keyword>
<dbReference type="EMBL" id="LQPG01000010">
    <property type="protein sequence ID" value="ORW12726.1"/>
    <property type="molecule type" value="Genomic_DNA"/>
</dbReference>
<evidence type="ECO:0000256" key="3">
    <source>
        <dbReference type="ARBA" id="ARBA00022475"/>
    </source>
</evidence>
<feature type="domain" description="YetF C-terminal" evidence="8">
    <location>
        <begin position="95"/>
        <end position="156"/>
    </location>
</feature>
<dbReference type="InterPro" id="IPR007353">
    <property type="entry name" value="DUF421"/>
</dbReference>
<keyword evidence="4 7" id="KW-0812">Transmembrane</keyword>
<dbReference type="GO" id="GO:0005886">
    <property type="term" value="C:plasma membrane"/>
    <property type="evidence" value="ECO:0007669"/>
    <property type="project" value="UniProtKB-SubCell"/>
</dbReference>
<name>A0A1X1YNM2_9MYCO</name>
<evidence type="ECO:0000259" key="8">
    <source>
        <dbReference type="Pfam" id="PF04239"/>
    </source>
</evidence>
<evidence type="ECO:0000313" key="10">
    <source>
        <dbReference type="Proteomes" id="UP000193866"/>
    </source>
</evidence>
<dbReference type="Proteomes" id="UP000193866">
    <property type="component" value="Unassembled WGS sequence"/>
</dbReference>
<evidence type="ECO:0000256" key="2">
    <source>
        <dbReference type="ARBA" id="ARBA00006448"/>
    </source>
</evidence>
<dbReference type="AlphaFoldDB" id="A0A1X1YNM2"/>
<dbReference type="RefSeq" id="WP_085263610.1">
    <property type="nucleotide sequence ID" value="NZ_JACKVG010000012.1"/>
</dbReference>
<gene>
    <name evidence="9" type="ORF">AWC16_06055</name>
</gene>
<keyword evidence="3" id="KW-1003">Cell membrane</keyword>
<comment type="subcellular location">
    <subcellularLocation>
        <location evidence="1">Cell membrane</location>
        <topology evidence="1">Multi-pass membrane protein</topology>
    </subcellularLocation>
</comment>
<evidence type="ECO:0000256" key="7">
    <source>
        <dbReference type="SAM" id="Phobius"/>
    </source>
</evidence>
<dbReference type="PANTHER" id="PTHR34582">
    <property type="entry name" value="UPF0702 TRANSMEMBRANE PROTEIN YCAP"/>
    <property type="match status" value="1"/>
</dbReference>
<protein>
    <recommendedName>
        <fullName evidence="8">YetF C-terminal domain-containing protein</fullName>
    </recommendedName>
</protein>
<feature type="transmembrane region" description="Helical" evidence="7">
    <location>
        <begin position="16"/>
        <end position="35"/>
    </location>
</feature>
<keyword evidence="10" id="KW-1185">Reference proteome</keyword>
<dbReference type="InterPro" id="IPR023090">
    <property type="entry name" value="UPF0702_alpha/beta_dom_sf"/>
</dbReference>
<sequence>MDWARLFAFDTPPSEIFIRGTVIYIAIYALLRVVLKREAGTNGMTDLIVVVLIADAAQNGMAGGYRSISDGIMLVGVIIGWSYLLNWMAHRWVGMARILRPGPLLVIHDGQFLHGNMRKEMITEEQVREQARKQGIADLAVVREGRMESDGQFSFLIGAIRRAPEFERGLFPD</sequence>
<dbReference type="PANTHER" id="PTHR34582:SF6">
    <property type="entry name" value="UPF0702 TRANSMEMBRANE PROTEIN YCAP"/>
    <property type="match status" value="1"/>
</dbReference>
<organism evidence="9 10">
    <name type="scientific">Mycolicibacter longobardus</name>
    <dbReference type="NCBI Taxonomy" id="1108812"/>
    <lineage>
        <taxon>Bacteria</taxon>
        <taxon>Bacillati</taxon>
        <taxon>Actinomycetota</taxon>
        <taxon>Actinomycetes</taxon>
        <taxon>Mycobacteriales</taxon>
        <taxon>Mycobacteriaceae</taxon>
        <taxon>Mycolicibacter</taxon>
    </lineage>
</organism>
<comment type="caution">
    <text evidence="9">The sequence shown here is derived from an EMBL/GenBank/DDBJ whole genome shotgun (WGS) entry which is preliminary data.</text>
</comment>
<evidence type="ECO:0000256" key="4">
    <source>
        <dbReference type="ARBA" id="ARBA00022692"/>
    </source>
</evidence>
<comment type="similarity">
    <text evidence="2">Belongs to the UPF0702 family.</text>
</comment>
<reference evidence="9 10" key="1">
    <citation type="submission" date="2016-01" db="EMBL/GenBank/DDBJ databases">
        <title>The new phylogeny of the genus Mycobacterium.</title>
        <authorList>
            <person name="Tarcisio F."/>
            <person name="Conor M."/>
            <person name="Antonella G."/>
            <person name="Elisabetta G."/>
            <person name="Giulia F.S."/>
            <person name="Sara T."/>
            <person name="Anna F."/>
            <person name="Clotilde B."/>
            <person name="Roberto B."/>
            <person name="Veronica D.S."/>
            <person name="Fabio R."/>
            <person name="Monica P."/>
            <person name="Olivier J."/>
            <person name="Enrico T."/>
            <person name="Nicola S."/>
        </authorList>
    </citation>
    <scope>NUCLEOTIDE SEQUENCE [LARGE SCALE GENOMIC DNA]</scope>
    <source>
        <strain evidence="9 10">DSM 45394</strain>
    </source>
</reference>
<evidence type="ECO:0000313" key="9">
    <source>
        <dbReference type="EMBL" id="ORW12726.1"/>
    </source>
</evidence>
<evidence type="ECO:0000256" key="1">
    <source>
        <dbReference type="ARBA" id="ARBA00004651"/>
    </source>
</evidence>